<dbReference type="NCBIfam" id="NF033497">
    <property type="entry name" value="rubre_like_arch"/>
    <property type="match status" value="1"/>
</dbReference>
<feature type="domain" description="DUF7129" evidence="1">
    <location>
        <begin position="13"/>
        <end position="50"/>
    </location>
</feature>
<evidence type="ECO:0000313" key="3">
    <source>
        <dbReference type="Proteomes" id="UP000276588"/>
    </source>
</evidence>
<dbReference type="Gene3D" id="2.20.28.10">
    <property type="match status" value="1"/>
</dbReference>
<comment type="caution">
    <text evidence="2">The sequence shown here is derived from an EMBL/GenBank/DDBJ whole genome shotgun (WGS) entry which is preliminary data.</text>
</comment>
<evidence type="ECO:0000259" key="1">
    <source>
        <dbReference type="Pfam" id="PF23455"/>
    </source>
</evidence>
<name>A0A3A6PQL8_9EURY</name>
<accession>A0A3A6PQL8</accession>
<gene>
    <name evidence="2" type="ORF">DM826_09535</name>
</gene>
<dbReference type="EMBL" id="QKNY01000018">
    <property type="protein sequence ID" value="RJX41898.1"/>
    <property type="molecule type" value="Genomic_DNA"/>
</dbReference>
<keyword evidence="3" id="KW-1185">Reference proteome</keyword>
<proteinExistence type="predicted"/>
<protein>
    <recommendedName>
        <fullName evidence="1">DUF7129 domain-containing protein</fullName>
    </recommendedName>
</protein>
<dbReference type="OrthoDB" id="280213at2157"/>
<dbReference type="SUPFAM" id="SSF57802">
    <property type="entry name" value="Rubredoxin-like"/>
    <property type="match status" value="1"/>
</dbReference>
<sequence length="51" mass="5523">MALHFPTLHSAADTGSRFECTDCGTRLEETDGSRRCPTCGATVRNIAVPRN</sequence>
<dbReference type="RefSeq" id="WP_120103169.1">
    <property type="nucleotide sequence ID" value="NZ_QKNY01000018.1"/>
</dbReference>
<dbReference type="InterPro" id="IPR055553">
    <property type="entry name" value="DUF7129"/>
</dbReference>
<dbReference type="AlphaFoldDB" id="A0A3A6PQL8"/>
<dbReference type="Proteomes" id="UP000276588">
    <property type="component" value="Unassembled WGS sequence"/>
</dbReference>
<evidence type="ECO:0000313" key="2">
    <source>
        <dbReference type="EMBL" id="RJX41898.1"/>
    </source>
</evidence>
<reference evidence="2 3" key="1">
    <citation type="submission" date="2018-06" db="EMBL/GenBank/DDBJ databases">
        <title>Halonotius sp. F13-13 a new haloarchaeeon isolated from a solar saltern from Isla Cristina, Huelva, Spain.</title>
        <authorList>
            <person name="Duran-Viseras A."/>
            <person name="Sanchez-Porro C."/>
            <person name="Ventosa A."/>
        </authorList>
    </citation>
    <scope>NUCLEOTIDE SEQUENCE [LARGE SCALE GENOMIC DNA]</scope>
    <source>
        <strain evidence="2 3">F13-13</strain>
    </source>
</reference>
<organism evidence="2 3">
    <name type="scientific">Halonotius aquaticus</name>
    <dbReference type="NCBI Taxonomy" id="2216978"/>
    <lineage>
        <taxon>Archaea</taxon>
        <taxon>Methanobacteriati</taxon>
        <taxon>Methanobacteriota</taxon>
        <taxon>Stenosarchaea group</taxon>
        <taxon>Halobacteria</taxon>
        <taxon>Halobacteriales</taxon>
        <taxon>Haloferacaceae</taxon>
        <taxon>Halonotius</taxon>
    </lineage>
</organism>
<dbReference type="Pfam" id="PF23455">
    <property type="entry name" value="DUF7129"/>
    <property type="match status" value="1"/>
</dbReference>